<gene>
    <name evidence="1" type="ORF">QNI14_13110</name>
</gene>
<keyword evidence="2" id="KW-1185">Reference proteome</keyword>
<evidence type="ECO:0008006" key="3">
    <source>
        <dbReference type="Google" id="ProtNLM"/>
    </source>
</evidence>
<dbReference type="Proteomes" id="UP001321481">
    <property type="component" value="Unassembled WGS sequence"/>
</dbReference>
<evidence type="ECO:0000313" key="1">
    <source>
        <dbReference type="EMBL" id="MDJ1115386.1"/>
    </source>
</evidence>
<dbReference type="RefSeq" id="WP_283717064.1">
    <property type="nucleotide sequence ID" value="NZ_JASJND010000007.1"/>
</dbReference>
<accession>A0ABT6ZGU5</accession>
<sequence length="167" mass="17971">MASGRISLLVDSPLRDMLIAARGLPAEVRKQIGVQTKAAAEPIWFGETRDRAGTRLQQRALVNPARVGVTARNVFLRSGSVGKLASGTPVSAIAKAAEFGADPTKQITQRSRKGNRYSRRLGNAFGIPRRGGNTFHPAARDSIPRFAALWVQTAVRTALDALELKGK</sequence>
<reference evidence="1 2" key="1">
    <citation type="submission" date="2023-05" db="EMBL/GenBank/DDBJ databases">
        <title>Microbacterium dauci sp.nov., Isolated from Carrot Rhizosphere Soil.</title>
        <authorList>
            <person name="Xiao Z."/>
            <person name="Zheng J."/>
        </authorList>
    </citation>
    <scope>NUCLEOTIDE SEQUENCE [LARGE SCALE GENOMIC DNA]</scope>
    <source>
        <strain evidence="1 2">LX3-4</strain>
    </source>
</reference>
<dbReference type="EMBL" id="JASJND010000007">
    <property type="protein sequence ID" value="MDJ1115386.1"/>
    <property type="molecule type" value="Genomic_DNA"/>
</dbReference>
<organism evidence="1 2">
    <name type="scientific">Microbacterium dauci</name>
    <dbReference type="NCBI Taxonomy" id="3048008"/>
    <lineage>
        <taxon>Bacteria</taxon>
        <taxon>Bacillati</taxon>
        <taxon>Actinomycetota</taxon>
        <taxon>Actinomycetes</taxon>
        <taxon>Micrococcales</taxon>
        <taxon>Microbacteriaceae</taxon>
        <taxon>Microbacterium</taxon>
    </lineage>
</organism>
<name>A0ABT6ZGU5_9MICO</name>
<evidence type="ECO:0000313" key="2">
    <source>
        <dbReference type="Proteomes" id="UP001321481"/>
    </source>
</evidence>
<protein>
    <recommendedName>
        <fullName evidence="3">HK97 gp10 family phage protein</fullName>
    </recommendedName>
</protein>
<proteinExistence type="predicted"/>
<comment type="caution">
    <text evidence="1">The sequence shown here is derived from an EMBL/GenBank/DDBJ whole genome shotgun (WGS) entry which is preliminary data.</text>
</comment>